<dbReference type="PROSITE" id="PS50157">
    <property type="entry name" value="ZINC_FINGER_C2H2_2"/>
    <property type="match status" value="5"/>
</dbReference>
<evidence type="ECO:0000313" key="5">
    <source>
        <dbReference type="EMBL" id="CAH0549695.1"/>
    </source>
</evidence>
<name>A0A9P0FEC5_BRAAE</name>
<dbReference type="Pfam" id="PF00078">
    <property type="entry name" value="RVT_1"/>
    <property type="match status" value="2"/>
</dbReference>
<dbReference type="InterPro" id="IPR043502">
    <property type="entry name" value="DNA/RNA_pol_sf"/>
</dbReference>
<dbReference type="SMART" id="SM00355">
    <property type="entry name" value="ZnF_C2H2"/>
    <property type="match status" value="14"/>
</dbReference>
<keyword evidence="1" id="KW-0862">Zinc</keyword>
<organism evidence="5 6">
    <name type="scientific">Brassicogethes aeneus</name>
    <name type="common">Rape pollen beetle</name>
    <name type="synonym">Meligethes aeneus</name>
    <dbReference type="NCBI Taxonomy" id="1431903"/>
    <lineage>
        <taxon>Eukaryota</taxon>
        <taxon>Metazoa</taxon>
        <taxon>Ecdysozoa</taxon>
        <taxon>Arthropoda</taxon>
        <taxon>Hexapoda</taxon>
        <taxon>Insecta</taxon>
        <taxon>Pterygota</taxon>
        <taxon>Neoptera</taxon>
        <taxon>Endopterygota</taxon>
        <taxon>Coleoptera</taxon>
        <taxon>Polyphaga</taxon>
        <taxon>Cucujiformia</taxon>
        <taxon>Nitidulidae</taxon>
        <taxon>Meligethinae</taxon>
        <taxon>Brassicogethes</taxon>
    </lineage>
</organism>
<sequence>MAFNIILFLQNLNNPMDENEVYLFDDFVTKDSIYIIDTKFVEKENDCRADCESLDTHASLDSVKLSNSSEGSKNSGQSQVNKEIKEEIANHCLDDLHVESEALNIFGNWPSDPVVSECRIKCFKRRVINEQAISLIRKYNQLLNKDEDQIQSKINDSAEESDNSDDGEESKDFYCNIKEEGRDGDFSEEYDKNSARNEDKDEDEAMFETKIEVEYHGVQCSDMSGKEELFKCDFCLKKFQRKGSLLNHKKNFHLKDECNKCDYVTVKKYYFNRHLKMHDKKNKLKCHFCPYMAAKLRTLNSHILSKHKLENVGENKIKISSKIHECSKCLYASVSKTNYTNHIKVCWKLKNIEWYKCQICPFRAIQKNKLTRHIKTHTKIKDLKCSFCHYQCNGKQNLDNHILRKHSDLLNENNKNIITSKIHSCKHCYFKSAMTDSFKKHLKNLNNTMDENEIYLFEDFVTEDSIYVIDTKVVEKENDCRADNIFNNFLQFTDLKQYNTVLNFNGGMLDLCISDKNCAVSRETVQMVSEDKYHPSISIILNVSSRNYSNFPSSNRKKSYNFKKANFPELYEAILREDWNFLNAYIDPNMACDAFYSKLYSLFDLYVPPRKASNNNYPLWFNKDIIKNIKLKSNYHKKHREQNSEYYLNLFKRTRRILKTQIASAYRKYINNIEENLTNDPKKFWSFVNEKRGQTRIPANVFCGNMKYETPQDVVNGFAHYFNSVYTNTTPDLSNLQNCNHVLVYPLLILFNLILSTSTFPDVWKLTRVCPILKSGDPCDLTNYRPIALLSNFAKVFESSVYTIIYNNIKNIISSQQHGFMSKRSTLTNLAEFSQFTSTYLDSKCQVDVVYTDFSKAFDKVNHGILLKKLGNFGFSHSLIQLIKSYLYNRKLFVCYNGFNSNYFVATSGVPQGSNLGPLLFNIFINDLSLALSCQHLLFADDLKLFHKISSTQDSFYLQEQLDTVANWFNLNELSLNINKCKICTFTLKALPIVFDYFINNSILSRTDTIKDLGVVFDSKLSFNAHIQSISSSTLKLLGFINRNTSTFKNITALNALYCQLIRSRLEYCSIIWYPCYQSQINILENIQRRYLKLISYPVKPQIHVSIDSVKLSNSSGSRNSGQSQSNKKIKEEIEHCLDDLPVESESKINDSAEESDNSDVGDESEDFYCNIKEEGTTEIEVEYHGVQCSNIGGKEKFFKCDFSLKKNQTKWTLLKHIKNFHLKDKTEQFKCNKCDYVTVPFWHSLILTSTSPKLPIPCLKPPKQVKKAISCLETPWVLRGNTVGFACFHCGCGITVVTRLYKWNKPCFNRDSKTARSRKANQRQDYAREYWSRDSLSRAGLSARGLRSRGLLGRVFVAGAYQREDYSHESYLRTVFTIWLYHPPQKENVKFINYFNNYLDQVSTHEGINIIVGDFNYDLTKYSFYGDKILRNIFSNGFTQIVDTPTRITNVSSTLIDYIITNNKNLSFKVHLSPKISDHCLISVQLEQKTHESITTVNRRSMRNYNTNNLQDYLLDIEWNNSSSDVNILANNFINDISRVFNEKCPKRTISFCNKYENKKWITPQIKQQMQERDSLYVRAVQEKNNVIWSEYKRLRNCIVSSIKCEKDKFFKQTIYDNKNNSCKMWKNLKLLLPEKISSSPAEINFEGTVIKNELDIANKFNNYFVNSIVDIVSVIPKHHAVASNVELSPVFHVFEKFQSVSMTEMKKIIKTMKNVGGCESGVSKKVLCDICDVAGNRLLDVLNTSLYTGVFPEEWKRSIIVPVPKVQKTILHNQFRPINTVEVYEKVLELVVKKQLQYHCDVNNILVSNQSGFRSNHSCESVVVNICDTFVKLIDKGKIVLAVFLDLRRAFETVDRDILINKLNKYGLNATVLKWFKSYLTNRQQKVKYKNATSNPVFVNYGVPQGTVLGPLLFLLYVNDIVKVVKHCQIELFADDTMVYVSGTDVKHMEKILNHDLDCIFKWLCNNNLSINTDKTKFCLFGRKSKLNLNALNNVSIVINNINIMPVNQIKYLGVIFDNELNFHAHADYILRKFSKKVNFISRIVKNKMLPDYICKKTQYFKEVHSYNTRNCNDFILTDKCNTSQMLNSIMYKGLLEFNKLPNDIKNLNNTMVENEVYLFDDFVTEDSIYIIDTKFVEKENDCRADCETSDTHVSINSDKLSEFSEGSRNTGQSQVNKEIKEEIEKHCLDDLYVESEFKINDSAEKIDNSDVGDESKHFYCNIKEEGRDGDFSEEDDQNSAHNEEKNEDEAMFETKIELEYHGVQCSDMSGKEKLFKCDFCLKKFQRKGNLLNHKKNFHLKDKQEQFKCNKCDYVTVKKRYFNRHLIIHDKKKYFKCHFCPHMAAELKTLNSHILSKHKIENVGENKIKITSKIHECTKCPYSTLNKTTYENHIKVCLKLKNVEWYKCQICHFKTIRKGTLTRHIKTHTKIKDLKCSFCHYQCNRKDNLDNHILRNH</sequence>
<dbReference type="PROSITE" id="PS00028">
    <property type="entry name" value="ZINC_FINGER_C2H2_1"/>
    <property type="match status" value="3"/>
</dbReference>
<dbReference type="EMBL" id="OV121142">
    <property type="protein sequence ID" value="CAH0549695.1"/>
    <property type="molecule type" value="Genomic_DNA"/>
</dbReference>
<dbReference type="Gene3D" id="3.30.160.60">
    <property type="entry name" value="Classic Zinc Finger"/>
    <property type="match status" value="4"/>
</dbReference>
<gene>
    <name evidence="5" type="ORF">MELIAE_LOCUS2768</name>
</gene>
<feature type="domain" description="C2H2-type" evidence="3">
    <location>
        <begin position="2309"/>
        <end position="2336"/>
    </location>
</feature>
<dbReference type="SUPFAM" id="SSF57667">
    <property type="entry name" value="beta-beta-alpha zinc fingers"/>
    <property type="match status" value="3"/>
</dbReference>
<dbReference type="InterPro" id="IPR013087">
    <property type="entry name" value="Znf_C2H2_type"/>
</dbReference>
<dbReference type="OrthoDB" id="6757705at2759"/>
<feature type="region of interest" description="Disordered" evidence="2">
    <location>
        <begin position="183"/>
        <end position="202"/>
    </location>
</feature>
<feature type="domain" description="Reverse transcriptase" evidence="4">
    <location>
        <begin position="1746"/>
        <end position="2019"/>
    </location>
</feature>
<evidence type="ECO:0000313" key="6">
    <source>
        <dbReference type="Proteomes" id="UP001154078"/>
    </source>
</evidence>
<dbReference type="InterPro" id="IPR036236">
    <property type="entry name" value="Znf_C2H2_sf"/>
</dbReference>
<evidence type="ECO:0000256" key="2">
    <source>
        <dbReference type="SAM" id="MobiDB-lite"/>
    </source>
</evidence>
<dbReference type="InterPro" id="IPR036691">
    <property type="entry name" value="Endo/exonu/phosph_ase_sf"/>
</dbReference>
<evidence type="ECO:0000259" key="4">
    <source>
        <dbReference type="PROSITE" id="PS50878"/>
    </source>
</evidence>
<dbReference type="PANTHER" id="PTHR33332">
    <property type="entry name" value="REVERSE TRANSCRIPTASE DOMAIN-CONTAINING PROTEIN"/>
    <property type="match status" value="1"/>
</dbReference>
<feature type="compositionally biased region" description="Basic and acidic residues" evidence="2">
    <location>
        <begin position="183"/>
        <end position="199"/>
    </location>
</feature>
<dbReference type="Proteomes" id="UP001154078">
    <property type="component" value="Chromosome 11"/>
</dbReference>
<feature type="domain" description="Reverse transcriptase" evidence="4">
    <location>
        <begin position="753"/>
        <end position="1017"/>
    </location>
</feature>
<dbReference type="Gene3D" id="3.60.10.10">
    <property type="entry name" value="Endonuclease/exonuclease/phosphatase"/>
    <property type="match status" value="1"/>
</dbReference>
<feature type="domain" description="C2H2-type" evidence="3">
    <location>
        <begin position="2278"/>
        <end position="2306"/>
    </location>
</feature>
<feature type="domain" description="C2H2-type" evidence="3">
    <location>
        <begin position="2408"/>
        <end position="2435"/>
    </location>
</feature>
<feature type="domain" description="C2H2-type" evidence="3">
    <location>
        <begin position="355"/>
        <end position="382"/>
    </location>
</feature>
<evidence type="ECO:0000256" key="1">
    <source>
        <dbReference type="PROSITE-ProRule" id="PRU00042"/>
    </source>
</evidence>
<evidence type="ECO:0000259" key="3">
    <source>
        <dbReference type="PROSITE" id="PS50157"/>
    </source>
</evidence>
<protein>
    <recommendedName>
        <fullName evidence="7">Reverse transcriptase</fullName>
    </recommendedName>
</protein>
<dbReference type="PROSITE" id="PS50878">
    <property type="entry name" value="RT_POL"/>
    <property type="match status" value="2"/>
</dbReference>
<dbReference type="GO" id="GO:0008270">
    <property type="term" value="F:zinc ion binding"/>
    <property type="evidence" value="ECO:0007669"/>
    <property type="project" value="UniProtKB-KW"/>
</dbReference>
<evidence type="ECO:0008006" key="7">
    <source>
        <dbReference type="Google" id="ProtNLM"/>
    </source>
</evidence>
<feature type="domain" description="C2H2-type" evidence="3">
    <location>
        <begin position="230"/>
        <end position="258"/>
    </location>
</feature>
<proteinExistence type="predicted"/>
<keyword evidence="1" id="KW-0863">Zinc-finger</keyword>
<dbReference type="InterPro" id="IPR000477">
    <property type="entry name" value="RT_dom"/>
</dbReference>
<accession>A0A9P0FEC5</accession>
<keyword evidence="6" id="KW-1185">Reference proteome</keyword>
<feature type="region of interest" description="Disordered" evidence="2">
    <location>
        <begin position="2229"/>
        <end position="2251"/>
    </location>
</feature>
<dbReference type="CDD" id="cd01650">
    <property type="entry name" value="RT_nLTR_like"/>
    <property type="match status" value="2"/>
</dbReference>
<reference evidence="5" key="1">
    <citation type="submission" date="2021-12" db="EMBL/GenBank/DDBJ databases">
        <authorList>
            <person name="King R."/>
        </authorList>
    </citation>
    <scope>NUCLEOTIDE SEQUENCE</scope>
</reference>
<dbReference type="GO" id="GO:0071897">
    <property type="term" value="P:DNA biosynthetic process"/>
    <property type="evidence" value="ECO:0007669"/>
    <property type="project" value="UniProtKB-ARBA"/>
</dbReference>
<keyword evidence="1" id="KW-0479">Metal-binding</keyword>
<dbReference type="SUPFAM" id="SSF56219">
    <property type="entry name" value="DNase I-like"/>
    <property type="match status" value="1"/>
</dbReference>
<dbReference type="SUPFAM" id="SSF56672">
    <property type="entry name" value="DNA/RNA polymerases"/>
    <property type="match status" value="2"/>
</dbReference>